<dbReference type="InterPro" id="IPR013563">
    <property type="entry name" value="Oligopep_ABC_C"/>
</dbReference>
<dbReference type="AlphaFoldDB" id="X1A4B1"/>
<gene>
    <name evidence="6" type="ORF">S01H4_11427</name>
</gene>
<evidence type="ECO:0000256" key="3">
    <source>
        <dbReference type="ARBA" id="ARBA00022741"/>
    </source>
</evidence>
<dbReference type="NCBIfam" id="TIGR01727">
    <property type="entry name" value="oligo_HPY"/>
    <property type="match status" value="1"/>
</dbReference>
<dbReference type="InterPro" id="IPR027417">
    <property type="entry name" value="P-loop_NTPase"/>
</dbReference>
<dbReference type="Pfam" id="PF08352">
    <property type="entry name" value="oligo_HPY"/>
    <property type="match status" value="1"/>
</dbReference>
<organism evidence="6">
    <name type="scientific">marine sediment metagenome</name>
    <dbReference type="NCBI Taxonomy" id="412755"/>
    <lineage>
        <taxon>unclassified sequences</taxon>
        <taxon>metagenomes</taxon>
        <taxon>ecological metagenomes</taxon>
    </lineage>
</organism>
<keyword evidence="2" id="KW-0813">Transport</keyword>
<dbReference type="PANTHER" id="PTHR43776">
    <property type="entry name" value="TRANSPORT ATP-BINDING PROTEIN"/>
    <property type="match status" value="1"/>
</dbReference>
<reference evidence="6" key="1">
    <citation type="journal article" date="2014" name="Front. Microbiol.">
        <title>High frequency of phylogenetically diverse reductive dehalogenase-homologous genes in deep subseafloor sedimentary metagenomes.</title>
        <authorList>
            <person name="Kawai M."/>
            <person name="Futagami T."/>
            <person name="Toyoda A."/>
            <person name="Takaki Y."/>
            <person name="Nishi S."/>
            <person name="Hori S."/>
            <person name="Arai W."/>
            <person name="Tsubouchi T."/>
            <person name="Morono Y."/>
            <person name="Uchiyama I."/>
            <person name="Ito T."/>
            <person name="Fujiyama A."/>
            <person name="Inagaki F."/>
            <person name="Takami H."/>
        </authorList>
    </citation>
    <scope>NUCLEOTIDE SEQUENCE</scope>
    <source>
        <strain evidence="6">Expedition CK06-06</strain>
    </source>
</reference>
<dbReference type="GO" id="GO:0005524">
    <property type="term" value="F:ATP binding"/>
    <property type="evidence" value="ECO:0007669"/>
    <property type="project" value="UniProtKB-KW"/>
</dbReference>
<dbReference type="PANTHER" id="PTHR43776:SF7">
    <property type="entry name" value="D,D-DIPEPTIDE TRANSPORT ATP-BINDING PROTEIN DDPF-RELATED"/>
    <property type="match status" value="1"/>
</dbReference>
<name>X1A4B1_9ZZZZ</name>
<evidence type="ECO:0000256" key="2">
    <source>
        <dbReference type="ARBA" id="ARBA00022448"/>
    </source>
</evidence>
<feature type="non-terminal residue" evidence="6">
    <location>
        <position position="1"/>
    </location>
</feature>
<evidence type="ECO:0000259" key="5">
    <source>
        <dbReference type="Pfam" id="PF08352"/>
    </source>
</evidence>
<proteinExistence type="inferred from homology"/>
<sequence length="149" mass="16433">LDVSVQAQILNLLQVLQRELKLTYLFISHDLSVVQHISNRVAVMYLGKIVEQNTSEAIFEDQAHHPYTQALLSAMPSVVKELRHEQIILEGSVPDAANPPKGCNFHPRCPVAMPICSKAEPVLDNSGAGHPVACFVVNPIEKSTDEMIQ</sequence>
<dbReference type="SUPFAM" id="SSF52540">
    <property type="entry name" value="P-loop containing nucleoside triphosphate hydrolases"/>
    <property type="match status" value="1"/>
</dbReference>
<evidence type="ECO:0000256" key="4">
    <source>
        <dbReference type="ARBA" id="ARBA00022840"/>
    </source>
</evidence>
<evidence type="ECO:0000313" key="6">
    <source>
        <dbReference type="EMBL" id="GAG55056.1"/>
    </source>
</evidence>
<dbReference type="Gene3D" id="3.40.50.300">
    <property type="entry name" value="P-loop containing nucleotide triphosphate hydrolases"/>
    <property type="match status" value="1"/>
</dbReference>
<dbReference type="EMBL" id="BART01004613">
    <property type="protein sequence ID" value="GAG55056.1"/>
    <property type="molecule type" value="Genomic_DNA"/>
</dbReference>
<comment type="similarity">
    <text evidence="1">Belongs to the ABC transporter superfamily.</text>
</comment>
<protein>
    <recommendedName>
        <fullName evidence="5">Oligopeptide/dipeptide ABC transporter C-terminal domain-containing protein</fullName>
    </recommendedName>
</protein>
<accession>X1A4B1</accession>
<dbReference type="InterPro" id="IPR050319">
    <property type="entry name" value="ABC_transp_ATP-bind"/>
</dbReference>
<comment type="caution">
    <text evidence="6">The sequence shown here is derived from an EMBL/GenBank/DDBJ whole genome shotgun (WGS) entry which is preliminary data.</text>
</comment>
<keyword evidence="3" id="KW-0547">Nucleotide-binding</keyword>
<keyword evidence="4" id="KW-0067">ATP-binding</keyword>
<evidence type="ECO:0000256" key="1">
    <source>
        <dbReference type="ARBA" id="ARBA00005417"/>
    </source>
</evidence>
<feature type="domain" description="Oligopeptide/dipeptide ABC transporter C-terminal" evidence="5">
    <location>
        <begin position="50"/>
        <end position="116"/>
    </location>
</feature>
<dbReference type="GO" id="GO:0015833">
    <property type="term" value="P:peptide transport"/>
    <property type="evidence" value="ECO:0007669"/>
    <property type="project" value="InterPro"/>
</dbReference>